<dbReference type="VEuPathDB" id="FungiDB:UREG_04413"/>
<organism evidence="1 2">
    <name type="scientific">Uncinocarpus reesii (strain UAMH 1704)</name>
    <dbReference type="NCBI Taxonomy" id="336963"/>
    <lineage>
        <taxon>Eukaryota</taxon>
        <taxon>Fungi</taxon>
        <taxon>Dikarya</taxon>
        <taxon>Ascomycota</taxon>
        <taxon>Pezizomycotina</taxon>
        <taxon>Eurotiomycetes</taxon>
        <taxon>Eurotiomycetidae</taxon>
        <taxon>Onygenales</taxon>
        <taxon>Onygenaceae</taxon>
        <taxon>Uncinocarpus</taxon>
    </lineage>
</organism>
<evidence type="ECO:0000313" key="1">
    <source>
        <dbReference type="EMBL" id="EEP79567.1"/>
    </source>
</evidence>
<evidence type="ECO:0000313" key="2">
    <source>
        <dbReference type="Proteomes" id="UP000002058"/>
    </source>
</evidence>
<dbReference type="KEGG" id="ure:UREG_04413"/>
<gene>
    <name evidence="1" type="ORF">UREG_04413</name>
</gene>
<dbReference type="EMBL" id="CH476616">
    <property type="protein sequence ID" value="EEP79567.1"/>
    <property type="molecule type" value="Genomic_DNA"/>
</dbReference>
<dbReference type="GeneID" id="8441012"/>
<proteinExistence type="predicted"/>
<accession>C4JNU3</accession>
<dbReference type="InParanoid" id="C4JNU3"/>
<sequence>MSRSPRSMSPVDSYTERATVQNTASRQFSVMVCSNFLRAMSFRSGYAYKDNQKVAGLEDEVRRPRRFSAGEATARLFVSLLALDVAFGDLDQPAELVNRAVNLRQC</sequence>
<keyword evidence="2" id="KW-1185">Reference proteome</keyword>
<dbReference type="RefSeq" id="XP_002544896.1">
    <property type="nucleotide sequence ID" value="XM_002544850.1"/>
</dbReference>
<dbReference type="HOGENOM" id="CLU_2225156_0_0_1"/>
<reference evidence="2" key="1">
    <citation type="journal article" date="2009" name="Genome Res.">
        <title>Comparative genomic analyses of the human fungal pathogens Coccidioides and their relatives.</title>
        <authorList>
            <person name="Sharpton T.J."/>
            <person name="Stajich J.E."/>
            <person name="Rounsley S.D."/>
            <person name="Gardner M.J."/>
            <person name="Wortman J.R."/>
            <person name="Jordar V.S."/>
            <person name="Maiti R."/>
            <person name="Kodira C.D."/>
            <person name="Neafsey D.E."/>
            <person name="Zeng Q."/>
            <person name="Hung C.-Y."/>
            <person name="McMahan C."/>
            <person name="Muszewska A."/>
            <person name="Grynberg M."/>
            <person name="Mandel M.A."/>
            <person name="Kellner E.M."/>
            <person name="Barker B.M."/>
            <person name="Galgiani J.N."/>
            <person name="Orbach M.J."/>
            <person name="Kirkland T.N."/>
            <person name="Cole G.T."/>
            <person name="Henn M.R."/>
            <person name="Birren B.W."/>
            <person name="Taylor J.W."/>
        </authorList>
    </citation>
    <scope>NUCLEOTIDE SEQUENCE [LARGE SCALE GENOMIC DNA]</scope>
    <source>
        <strain evidence="2">UAMH 1704</strain>
    </source>
</reference>
<protein>
    <submittedName>
        <fullName evidence="1">Uncharacterized protein</fullName>
    </submittedName>
</protein>
<dbReference type="AlphaFoldDB" id="C4JNU3"/>
<dbReference type="Proteomes" id="UP000002058">
    <property type="component" value="Unassembled WGS sequence"/>
</dbReference>
<name>C4JNU3_UNCRE</name>